<keyword evidence="1" id="KW-1133">Transmembrane helix</keyword>
<dbReference type="AlphaFoldDB" id="A0A0D3K9Y0"/>
<feature type="transmembrane region" description="Helical" evidence="1">
    <location>
        <begin position="21"/>
        <end position="44"/>
    </location>
</feature>
<sequence length="277" mass="30076">MRIRSTMVHLGFMELPLSGPFNFAIASGGMLMGIVVSILCYQLSELTGPALPLGGAEALKARGFLGFGDDGGDVLTIEAAVDGFAKACRVPMLATVSWSVVYYNMLGTSVNGMCAVHIFKMIPPDKVTPDWSNISSRFSGNMAPVFLTSLWLYTIFVDAGSAGVLGLALVVQRLVYPFFYMVQGKFTFWFEFVTQPGYGINGCLMLGVIVTVLGGDWVSMVKASPYLMPFYGWVFGSFTLFPGLPFAPAFAFLHYKIFRALHAPDPKASEDESKAMV</sequence>
<evidence type="ECO:0000256" key="1">
    <source>
        <dbReference type="SAM" id="Phobius"/>
    </source>
</evidence>
<dbReference type="GeneID" id="17277837"/>
<evidence type="ECO:0000313" key="2">
    <source>
        <dbReference type="EnsemblProtists" id="EOD32565"/>
    </source>
</evidence>
<dbReference type="HOGENOM" id="CLU_1006245_0_0_1"/>
<keyword evidence="1" id="KW-0812">Transmembrane</keyword>
<keyword evidence="1" id="KW-0472">Membrane</keyword>
<keyword evidence="3" id="KW-1185">Reference proteome</keyword>
<evidence type="ECO:0000313" key="3">
    <source>
        <dbReference type="Proteomes" id="UP000013827"/>
    </source>
</evidence>
<accession>A0A0D3K9Y0</accession>
<dbReference type="PaxDb" id="2903-EOD32565"/>
<dbReference type="RefSeq" id="XP_005784994.1">
    <property type="nucleotide sequence ID" value="XM_005784937.1"/>
</dbReference>
<dbReference type="EnsemblProtists" id="EOD32565">
    <property type="protein sequence ID" value="EOD32565"/>
    <property type="gene ID" value="EMIHUDRAFT_456046"/>
</dbReference>
<name>A0A0D3K9Y0_EMIH1</name>
<organism evidence="2 3">
    <name type="scientific">Emiliania huxleyi (strain CCMP1516)</name>
    <dbReference type="NCBI Taxonomy" id="280463"/>
    <lineage>
        <taxon>Eukaryota</taxon>
        <taxon>Haptista</taxon>
        <taxon>Haptophyta</taxon>
        <taxon>Prymnesiophyceae</taxon>
        <taxon>Isochrysidales</taxon>
        <taxon>Noelaerhabdaceae</taxon>
        <taxon>Emiliania</taxon>
    </lineage>
</organism>
<proteinExistence type="predicted"/>
<feature type="transmembrane region" description="Helical" evidence="1">
    <location>
        <begin position="150"/>
        <end position="176"/>
    </location>
</feature>
<dbReference type="Proteomes" id="UP000013827">
    <property type="component" value="Unassembled WGS sequence"/>
</dbReference>
<reference evidence="2" key="2">
    <citation type="submission" date="2024-10" db="UniProtKB">
        <authorList>
            <consortium name="EnsemblProtists"/>
        </authorList>
    </citation>
    <scope>IDENTIFICATION</scope>
</reference>
<feature type="transmembrane region" description="Helical" evidence="1">
    <location>
        <begin position="230"/>
        <end position="253"/>
    </location>
</feature>
<reference evidence="3" key="1">
    <citation type="journal article" date="2013" name="Nature">
        <title>Pan genome of the phytoplankton Emiliania underpins its global distribution.</title>
        <authorList>
            <person name="Read B.A."/>
            <person name="Kegel J."/>
            <person name="Klute M.J."/>
            <person name="Kuo A."/>
            <person name="Lefebvre S.C."/>
            <person name="Maumus F."/>
            <person name="Mayer C."/>
            <person name="Miller J."/>
            <person name="Monier A."/>
            <person name="Salamov A."/>
            <person name="Young J."/>
            <person name="Aguilar M."/>
            <person name="Claverie J.M."/>
            <person name="Frickenhaus S."/>
            <person name="Gonzalez K."/>
            <person name="Herman E.K."/>
            <person name="Lin Y.C."/>
            <person name="Napier J."/>
            <person name="Ogata H."/>
            <person name="Sarno A.F."/>
            <person name="Shmutz J."/>
            <person name="Schroeder D."/>
            <person name="de Vargas C."/>
            <person name="Verret F."/>
            <person name="von Dassow P."/>
            <person name="Valentin K."/>
            <person name="Van de Peer Y."/>
            <person name="Wheeler G."/>
            <person name="Dacks J.B."/>
            <person name="Delwiche C.F."/>
            <person name="Dyhrman S.T."/>
            <person name="Glockner G."/>
            <person name="John U."/>
            <person name="Richards T."/>
            <person name="Worden A.Z."/>
            <person name="Zhang X."/>
            <person name="Grigoriev I.V."/>
            <person name="Allen A.E."/>
            <person name="Bidle K."/>
            <person name="Borodovsky M."/>
            <person name="Bowler C."/>
            <person name="Brownlee C."/>
            <person name="Cock J.M."/>
            <person name="Elias M."/>
            <person name="Gladyshev V.N."/>
            <person name="Groth M."/>
            <person name="Guda C."/>
            <person name="Hadaegh A."/>
            <person name="Iglesias-Rodriguez M.D."/>
            <person name="Jenkins J."/>
            <person name="Jones B.M."/>
            <person name="Lawson T."/>
            <person name="Leese F."/>
            <person name="Lindquist E."/>
            <person name="Lobanov A."/>
            <person name="Lomsadze A."/>
            <person name="Malik S.B."/>
            <person name="Marsh M.E."/>
            <person name="Mackinder L."/>
            <person name="Mock T."/>
            <person name="Mueller-Roeber B."/>
            <person name="Pagarete A."/>
            <person name="Parker M."/>
            <person name="Probert I."/>
            <person name="Quesneville H."/>
            <person name="Raines C."/>
            <person name="Rensing S.A."/>
            <person name="Riano-Pachon D.M."/>
            <person name="Richier S."/>
            <person name="Rokitta S."/>
            <person name="Shiraiwa Y."/>
            <person name="Soanes D.M."/>
            <person name="van der Giezen M."/>
            <person name="Wahlund T.M."/>
            <person name="Williams B."/>
            <person name="Wilson W."/>
            <person name="Wolfe G."/>
            <person name="Wurch L.L."/>
        </authorList>
    </citation>
    <scope>NUCLEOTIDE SEQUENCE</scope>
</reference>
<evidence type="ECO:0008006" key="4">
    <source>
        <dbReference type="Google" id="ProtNLM"/>
    </source>
</evidence>
<dbReference type="KEGG" id="ehx:EMIHUDRAFT_456046"/>
<feature type="transmembrane region" description="Helical" evidence="1">
    <location>
        <begin position="197"/>
        <end position="218"/>
    </location>
</feature>
<protein>
    <recommendedName>
        <fullName evidence="4">Derlin</fullName>
    </recommendedName>
</protein>